<evidence type="ECO:0000313" key="2">
    <source>
        <dbReference type="Proteomes" id="UP000245207"/>
    </source>
</evidence>
<keyword evidence="2" id="KW-1185">Reference proteome</keyword>
<reference evidence="1 2" key="1">
    <citation type="journal article" date="2018" name="Mol. Plant">
        <title>The genome of Artemisia annua provides insight into the evolution of Asteraceae family and artemisinin biosynthesis.</title>
        <authorList>
            <person name="Shen Q."/>
            <person name="Zhang L."/>
            <person name="Liao Z."/>
            <person name="Wang S."/>
            <person name="Yan T."/>
            <person name="Shi P."/>
            <person name="Liu M."/>
            <person name="Fu X."/>
            <person name="Pan Q."/>
            <person name="Wang Y."/>
            <person name="Lv Z."/>
            <person name="Lu X."/>
            <person name="Zhang F."/>
            <person name="Jiang W."/>
            <person name="Ma Y."/>
            <person name="Chen M."/>
            <person name="Hao X."/>
            <person name="Li L."/>
            <person name="Tang Y."/>
            <person name="Lv G."/>
            <person name="Zhou Y."/>
            <person name="Sun X."/>
            <person name="Brodelius P.E."/>
            <person name="Rose J.K.C."/>
            <person name="Tang K."/>
        </authorList>
    </citation>
    <scope>NUCLEOTIDE SEQUENCE [LARGE SCALE GENOMIC DNA]</scope>
    <source>
        <strain evidence="2">cv. Huhao1</strain>
        <tissue evidence="1">Leaf</tissue>
    </source>
</reference>
<gene>
    <name evidence="1" type="ORF">CTI12_AA536570</name>
</gene>
<dbReference type="AlphaFoldDB" id="A0A2U1L2W5"/>
<proteinExistence type="predicted"/>
<dbReference type="Proteomes" id="UP000245207">
    <property type="component" value="Unassembled WGS sequence"/>
</dbReference>
<comment type="caution">
    <text evidence="1">The sequence shown here is derived from an EMBL/GenBank/DDBJ whole genome shotgun (WGS) entry which is preliminary data.</text>
</comment>
<accession>A0A2U1L2W5</accession>
<name>A0A2U1L2W5_ARTAN</name>
<sequence>MAKALDSQKLYTRMRLWEFPDQYIVEPTDGSSGSCLAIRDKNQKETDVNDFDFN</sequence>
<dbReference type="OrthoDB" id="405996at2759"/>
<evidence type="ECO:0000313" key="1">
    <source>
        <dbReference type="EMBL" id="PWA43314.1"/>
    </source>
</evidence>
<organism evidence="1 2">
    <name type="scientific">Artemisia annua</name>
    <name type="common">Sweet wormwood</name>
    <dbReference type="NCBI Taxonomy" id="35608"/>
    <lineage>
        <taxon>Eukaryota</taxon>
        <taxon>Viridiplantae</taxon>
        <taxon>Streptophyta</taxon>
        <taxon>Embryophyta</taxon>
        <taxon>Tracheophyta</taxon>
        <taxon>Spermatophyta</taxon>
        <taxon>Magnoliopsida</taxon>
        <taxon>eudicotyledons</taxon>
        <taxon>Gunneridae</taxon>
        <taxon>Pentapetalae</taxon>
        <taxon>asterids</taxon>
        <taxon>campanulids</taxon>
        <taxon>Asterales</taxon>
        <taxon>Asteraceae</taxon>
        <taxon>Asteroideae</taxon>
        <taxon>Anthemideae</taxon>
        <taxon>Artemisiinae</taxon>
        <taxon>Artemisia</taxon>
    </lineage>
</organism>
<dbReference type="STRING" id="35608.A0A2U1L2W5"/>
<dbReference type="EMBL" id="PKPP01011888">
    <property type="protein sequence ID" value="PWA43314.1"/>
    <property type="molecule type" value="Genomic_DNA"/>
</dbReference>
<protein>
    <submittedName>
        <fullName evidence="1">Synaptojanin</fullName>
    </submittedName>
</protein>